<feature type="compositionally biased region" description="Pro residues" evidence="1">
    <location>
        <begin position="7"/>
        <end position="29"/>
    </location>
</feature>
<evidence type="ECO:0000256" key="1">
    <source>
        <dbReference type="SAM" id="MobiDB-lite"/>
    </source>
</evidence>
<proteinExistence type="predicted"/>
<dbReference type="AlphaFoldDB" id="A0A918M0Y1"/>
<name>A0A918M0Y1_9ACTN</name>
<reference evidence="2" key="1">
    <citation type="journal article" date="2014" name="Int. J. Syst. Evol. Microbiol.">
        <title>Complete genome sequence of Corynebacterium casei LMG S-19264T (=DSM 44701T), isolated from a smear-ripened cheese.</title>
        <authorList>
            <consortium name="US DOE Joint Genome Institute (JGI-PGF)"/>
            <person name="Walter F."/>
            <person name="Albersmeier A."/>
            <person name="Kalinowski J."/>
            <person name="Ruckert C."/>
        </authorList>
    </citation>
    <scope>NUCLEOTIDE SEQUENCE</scope>
    <source>
        <strain evidence="2">JCM 4125</strain>
    </source>
</reference>
<organism evidence="2 3">
    <name type="scientific">Streptomyces phaeofaciens</name>
    <dbReference type="NCBI Taxonomy" id="68254"/>
    <lineage>
        <taxon>Bacteria</taxon>
        <taxon>Bacillati</taxon>
        <taxon>Actinomycetota</taxon>
        <taxon>Actinomycetes</taxon>
        <taxon>Kitasatosporales</taxon>
        <taxon>Streptomycetaceae</taxon>
        <taxon>Streptomyces</taxon>
    </lineage>
</organism>
<reference evidence="2" key="2">
    <citation type="submission" date="2020-09" db="EMBL/GenBank/DDBJ databases">
        <authorList>
            <person name="Sun Q."/>
            <person name="Ohkuma M."/>
        </authorList>
    </citation>
    <scope>NUCLEOTIDE SEQUENCE</scope>
    <source>
        <strain evidence="2">JCM 4125</strain>
    </source>
</reference>
<accession>A0A918M0Y1</accession>
<protein>
    <submittedName>
        <fullName evidence="2">Uncharacterized protein</fullName>
    </submittedName>
</protein>
<evidence type="ECO:0000313" key="3">
    <source>
        <dbReference type="Proteomes" id="UP000646776"/>
    </source>
</evidence>
<sequence length="96" mass="9983">MSAPPSILTPPPPPPPPPPRTRTPAPTRPPTTGNGQATVWYTSPVAQAAAQRMAASGTVGDPACSMSALGDPDPQLVPHVSRIGIGTYQGYWCLIW</sequence>
<feature type="region of interest" description="Disordered" evidence="1">
    <location>
        <begin position="1"/>
        <end position="37"/>
    </location>
</feature>
<gene>
    <name evidence="2" type="ORF">GCM10010226_78080</name>
</gene>
<evidence type="ECO:0000313" key="2">
    <source>
        <dbReference type="EMBL" id="GGT88039.1"/>
    </source>
</evidence>
<dbReference type="EMBL" id="BMSA01000034">
    <property type="protein sequence ID" value="GGT88039.1"/>
    <property type="molecule type" value="Genomic_DNA"/>
</dbReference>
<comment type="caution">
    <text evidence="2">The sequence shown here is derived from an EMBL/GenBank/DDBJ whole genome shotgun (WGS) entry which is preliminary data.</text>
</comment>
<keyword evidence="3" id="KW-1185">Reference proteome</keyword>
<dbReference type="Proteomes" id="UP000646776">
    <property type="component" value="Unassembled WGS sequence"/>
</dbReference>